<name>A0A1M6RU98_9BACT</name>
<keyword evidence="2" id="KW-1185">Reference proteome</keyword>
<protein>
    <submittedName>
        <fullName evidence="1">Uncharacterized protein</fullName>
    </submittedName>
</protein>
<dbReference type="STRING" id="633813.SAMN04488087_0964"/>
<proteinExistence type="predicted"/>
<gene>
    <name evidence="1" type="ORF">SAMN04488087_0964</name>
</gene>
<organism evidence="1 2">
    <name type="scientific">Rhodothermus profundi</name>
    <dbReference type="NCBI Taxonomy" id="633813"/>
    <lineage>
        <taxon>Bacteria</taxon>
        <taxon>Pseudomonadati</taxon>
        <taxon>Rhodothermota</taxon>
        <taxon>Rhodothermia</taxon>
        <taxon>Rhodothermales</taxon>
        <taxon>Rhodothermaceae</taxon>
        <taxon>Rhodothermus</taxon>
    </lineage>
</organism>
<dbReference type="Proteomes" id="UP000185812">
    <property type="component" value="Unassembled WGS sequence"/>
</dbReference>
<reference evidence="2" key="1">
    <citation type="submission" date="2016-11" db="EMBL/GenBank/DDBJ databases">
        <authorList>
            <person name="Varghese N."/>
            <person name="Submissions S."/>
        </authorList>
    </citation>
    <scope>NUCLEOTIDE SEQUENCE [LARGE SCALE GENOMIC DNA]</scope>
    <source>
        <strain evidence="2">DSM 22212</strain>
    </source>
</reference>
<accession>A0A1M6RU98</accession>
<dbReference type="EMBL" id="FRAU01000002">
    <property type="protein sequence ID" value="SHK35999.1"/>
    <property type="molecule type" value="Genomic_DNA"/>
</dbReference>
<dbReference type="AlphaFoldDB" id="A0A1M6RU98"/>
<sequence length="92" mass="10600">MAAWIWIKDYDVLRIFEANSEVVADNFLQKWGNPPKIPLSNKPAGSWRVQAPDGTWLTRYPSTKGDPGRWTLRFQLPDGKVVKVRFGDRVEN</sequence>
<evidence type="ECO:0000313" key="1">
    <source>
        <dbReference type="EMBL" id="SHK35999.1"/>
    </source>
</evidence>
<evidence type="ECO:0000313" key="2">
    <source>
        <dbReference type="Proteomes" id="UP000185812"/>
    </source>
</evidence>